<keyword evidence="1" id="KW-0812">Transmembrane</keyword>
<accession>A0A1S4FNG7</accession>
<reference evidence="3" key="1">
    <citation type="submission" date="2005-10" db="EMBL/GenBank/DDBJ databases">
        <authorList>
            <person name="Loftus B.J."/>
            <person name="Nene V.M."/>
            <person name="Hannick L.I."/>
            <person name="Bidwell S."/>
            <person name="Haas B."/>
            <person name="Amedeo P."/>
            <person name="Orvis J."/>
            <person name="Wortman J.R."/>
            <person name="White O.R."/>
            <person name="Salzberg S."/>
            <person name="Shumway M."/>
            <person name="Koo H."/>
            <person name="Zhao Y."/>
            <person name="Holmes M."/>
            <person name="Miller J."/>
            <person name="Schatz M."/>
            <person name="Pop M."/>
            <person name="Pai G."/>
            <person name="Utterback T."/>
            <person name="Rogers Y.-H."/>
            <person name="Kravitz S."/>
            <person name="Fraser C.M."/>
        </authorList>
    </citation>
    <scope>NUCLEOTIDE SEQUENCE</scope>
    <source>
        <strain evidence="3">Liverpool</strain>
    </source>
</reference>
<reference evidence="3" key="2">
    <citation type="journal article" date="2007" name="Science">
        <title>Genome sequence of Aedes aegypti, a major arbovirus vector.</title>
        <authorList>
            <person name="Nene V."/>
            <person name="Wortman J.R."/>
            <person name="Lawson D."/>
            <person name="Haas B."/>
            <person name="Kodira C."/>
            <person name="Tu Z.J."/>
            <person name="Loftus B."/>
            <person name="Xi Z."/>
            <person name="Megy K."/>
            <person name="Grabherr M."/>
            <person name="Ren Q."/>
            <person name="Zdobnov E.M."/>
            <person name="Lobo N.F."/>
            <person name="Campbell K.S."/>
            <person name="Brown S.E."/>
            <person name="Bonaldo M.F."/>
            <person name="Zhu J."/>
            <person name="Sinkins S.P."/>
            <person name="Hogenkamp D.G."/>
            <person name="Amedeo P."/>
            <person name="Arensburger P."/>
            <person name="Atkinson P.W."/>
            <person name="Bidwell S."/>
            <person name="Biedler J."/>
            <person name="Birney E."/>
            <person name="Bruggner R.V."/>
            <person name="Costas J."/>
            <person name="Coy M.R."/>
            <person name="Crabtree J."/>
            <person name="Crawford M."/>
            <person name="Debruyn B."/>
            <person name="Decaprio D."/>
            <person name="Eiglmeier K."/>
            <person name="Eisenstadt E."/>
            <person name="El-Dorry H."/>
            <person name="Gelbart W.M."/>
            <person name="Gomes S.L."/>
            <person name="Hammond M."/>
            <person name="Hannick L.I."/>
            <person name="Hogan J.R."/>
            <person name="Holmes M.H."/>
            <person name="Jaffe D."/>
            <person name="Johnston J.S."/>
            <person name="Kennedy R.C."/>
            <person name="Koo H."/>
            <person name="Kravitz S."/>
            <person name="Kriventseva E.V."/>
            <person name="Kulp D."/>
            <person name="Labutti K."/>
            <person name="Lee E."/>
            <person name="Li S."/>
            <person name="Lovin D.D."/>
            <person name="Mao C."/>
            <person name="Mauceli E."/>
            <person name="Menck C.F."/>
            <person name="Miller J.R."/>
            <person name="Montgomery P."/>
            <person name="Mori A."/>
            <person name="Nascimento A.L."/>
            <person name="Naveira H.F."/>
            <person name="Nusbaum C."/>
            <person name="O'leary S."/>
            <person name="Orvis J."/>
            <person name="Pertea M."/>
            <person name="Quesneville H."/>
            <person name="Reidenbach K.R."/>
            <person name="Rogers Y.H."/>
            <person name="Roth C.W."/>
            <person name="Schneider J.R."/>
            <person name="Schatz M."/>
            <person name="Shumway M."/>
            <person name="Stanke M."/>
            <person name="Stinson E.O."/>
            <person name="Tubio J.M."/>
            <person name="Vanzee J.P."/>
            <person name="Verjovski-Almeida S."/>
            <person name="Werner D."/>
            <person name="White O."/>
            <person name="Wyder S."/>
            <person name="Zeng Q."/>
            <person name="Zhao Q."/>
            <person name="Zhao Y."/>
            <person name="Hill C.A."/>
            <person name="Raikhel A.S."/>
            <person name="Soares M.B."/>
            <person name="Knudson D.L."/>
            <person name="Lee N.H."/>
            <person name="Galagan J."/>
            <person name="Salzberg S.L."/>
            <person name="Paulsen I.T."/>
            <person name="Dimopoulos G."/>
            <person name="Collins F.H."/>
            <person name="Birren B."/>
            <person name="Fraser-Liggett C.M."/>
            <person name="Severson D.W."/>
        </authorList>
    </citation>
    <scope>NUCLEOTIDE SEQUENCE [LARGE SCALE GENOMIC DNA]</scope>
    <source>
        <strain evidence="3">Liverpool</strain>
    </source>
</reference>
<evidence type="ECO:0000313" key="4">
    <source>
        <dbReference type="Proteomes" id="UP000682892"/>
    </source>
</evidence>
<dbReference type="OMA" id="WGWILAM"/>
<dbReference type="KEGG" id="aag:5572525"/>
<evidence type="ECO:0000256" key="1">
    <source>
        <dbReference type="SAM" id="Phobius"/>
    </source>
</evidence>
<feature type="chain" id="PRO_5036494443" evidence="2">
    <location>
        <begin position="17"/>
        <end position="173"/>
    </location>
</feature>
<dbReference type="Proteomes" id="UP000682892">
    <property type="component" value="Unassembled WGS sequence"/>
</dbReference>
<dbReference type="EMBL" id="CH477617">
    <property type="protein sequence ID" value="EAT38252.1"/>
    <property type="molecule type" value="Genomic_DNA"/>
</dbReference>
<dbReference type="AlphaFoldDB" id="A0A1S4FNG7"/>
<dbReference type="OrthoDB" id="7764403at2759"/>
<proteinExistence type="predicted"/>
<dbReference type="HOGENOM" id="CLU_1548883_0_0_1"/>
<organism evidence="3 4">
    <name type="scientific">Aedes aegypti</name>
    <name type="common">Yellowfever mosquito</name>
    <name type="synonym">Culex aegypti</name>
    <dbReference type="NCBI Taxonomy" id="7159"/>
    <lineage>
        <taxon>Eukaryota</taxon>
        <taxon>Metazoa</taxon>
        <taxon>Ecdysozoa</taxon>
        <taxon>Arthropoda</taxon>
        <taxon>Hexapoda</taxon>
        <taxon>Insecta</taxon>
        <taxon>Pterygota</taxon>
        <taxon>Neoptera</taxon>
        <taxon>Endopterygota</taxon>
        <taxon>Diptera</taxon>
        <taxon>Nematocera</taxon>
        <taxon>Culicoidea</taxon>
        <taxon>Culicidae</taxon>
        <taxon>Culicinae</taxon>
        <taxon>Aedini</taxon>
        <taxon>Aedes</taxon>
        <taxon>Stegomyia</taxon>
    </lineage>
</organism>
<evidence type="ECO:0000256" key="2">
    <source>
        <dbReference type="SAM" id="SignalP"/>
    </source>
</evidence>
<reference evidence="3" key="3">
    <citation type="submission" date="2012-09" db="EMBL/GenBank/DDBJ databases">
        <authorList>
            <consortium name="VectorBase"/>
        </authorList>
    </citation>
    <scope>NUCLEOTIDE SEQUENCE</scope>
    <source>
        <strain evidence="3">Liverpool</strain>
    </source>
</reference>
<feature type="transmembrane region" description="Helical" evidence="1">
    <location>
        <begin position="153"/>
        <end position="172"/>
    </location>
</feature>
<evidence type="ECO:0000313" key="3">
    <source>
        <dbReference type="EMBL" id="EAT38252.1"/>
    </source>
</evidence>
<keyword evidence="1" id="KW-1133">Transmembrane helix</keyword>
<name>A0A1S4FNG7_AEDAE</name>
<keyword evidence="1" id="KW-0472">Membrane</keyword>
<gene>
    <name evidence="3" type="ORF">AaeL_AAEL009844</name>
</gene>
<sequence>MHWTILLYFLISVAHRATLLSCNHCQDYTGWDACDRKNQVAQCGYLLTNDIHRNLYNMNPSLPLEPPYGNMNWQCYELEIRFTFPNESLDTMYERGCTYREADICTGWDMVALVHVNCSSSTSGVPDVNDGGVDEGSGTEDVIGGSGRVEQGIHGWVLAMFSIIFMVVQIYGV</sequence>
<protein>
    <submittedName>
        <fullName evidence="3">AAEL009844-PA</fullName>
    </submittedName>
</protein>
<feature type="signal peptide" evidence="2">
    <location>
        <begin position="1"/>
        <end position="16"/>
    </location>
</feature>
<keyword evidence="2" id="KW-0732">Signal</keyword>